<dbReference type="PANTHER" id="PTHR30492:SF0">
    <property type="entry name" value="METHYLGLYOXAL SYNTHASE"/>
    <property type="match status" value="1"/>
</dbReference>
<dbReference type="GO" id="GO:0008929">
    <property type="term" value="F:methylglyoxal synthase activity"/>
    <property type="evidence" value="ECO:0007669"/>
    <property type="project" value="UniProtKB-UniRule"/>
</dbReference>
<dbReference type="EC" id="4.2.3.3" evidence="2"/>
<dbReference type="SMART" id="SM00851">
    <property type="entry name" value="MGS"/>
    <property type="match status" value="1"/>
</dbReference>
<dbReference type="SUPFAM" id="SSF52335">
    <property type="entry name" value="Methylglyoxal synthase-like"/>
    <property type="match status" value="1"/>
</dbReference>
<comment type="caution">
    <text evidence="5">The sequence shown here is derived from an EMBL/GenBank/DDBJ whole genome shotgun (WGS) entry which is preliminary data.</text>
</comment>
<feature type="binding site" evidence="2">
    <location>
        <begin position="64"/>
        <end position="65"/>
    </location>
    <ligand>
        <name>substrate</name>
    </ligand>
</feature>
<dbReference type="Gene3D" id="3.40.50.1380">
    <property type="entry name" value="Methylglyoxal synthase-like domain"/>
    <property type="match status" value="1"/>
</dbReference>
<feature type="binding site" evidence="2">
    <location>
        <position position="22"/>
    </location>
    <ligand>
        <name>substrate</name>
    </ligand>
</feature>
<feature type="binding site" evidence="2">
    <location>
        <begin position="44"/>
        <end position="47"/>
    </location>
    <ligand>
        <name>substrate</name>
    </ligand>
</feature>
<name>A0A841EXC7_9BACT</name>
<dbReference type="Pfam" id="PF02142">
    <property type="entry name" value="MGS"/>
    <property type="match status" value="1"/>
</dbReference>
<dbReference type="InterPro" id="IPR004363">
    <property type="entry name" value="Methylgl_synth"/>
</dbReference>
<dbReference type="InterPro" id="IPR036914">
    <property type="entry name" value="MGS-like_dom_sf"/>
</dbReference>
<evidence type="ECO:0000256" key="2">
    <source>
        <dbReference type="HAMAP-Rule" id="MF_00549"/>
    </source>
</evidence>
<protein>
    <recommendedName>
        <fullName evidence="2">Methylglyoxal synthase</fullName>
        <shortName evidence="2">MGS</shortName>
        <ecNumber evidence="2">4.2.3.3</ecNumber>
    </recommendedName>
</protein>
<dbReference type="CDD" id="cd01422">
    <property type="entry name" value="MGS"/>
    <property type="match status" value="1"/>
</dbReference>
<feature type="binding site" evidence="2">
    <location>
        <position position="97"/>
    </location>
    <ligand>
        <name>substrate</name>
    </ligand>
</feature>
<evidence type="ECO:0000313" key="6">
    <source>
        <dbReference type="Proteomes" id="UP000524404"/>
    </source>
</evidence>
<keyword evidence="2 5" id="KW-0456">Lyase</keyword>
<comment type="similarity">
    <text evidence="1 2">Belongs to the methylglyoxal synthase family.</text>
</comment>
<dbReference type="GO" id="GO:0019242">
    <property type="term" value="P:methylglyoxal biosynthetic process"/>
    <property type="evidence" value="ECO:0007669"/>
    <property type="project" value="UniProtKB-UniRule"/>
</dbReference>
<dbReference type="PIRSF" id="PIRSF006614">
    <property type="entry name" value="Methylglyox_syn"/>
    <property type="match status" value="1"/>
</dbReference>
<dbReference type="PROSITE" id="PS51855">
    <property type="entry name" value="MGS"/>
    <property type="match status" value="1"/>
</dbReference>
<comment type="function">
    <text evidence="2">Catalyzes the formation of methylglyoxal from dihydroxyacetone phosphate.</text>
</comment>
<feature type="domain" description="MGS-like" evidence="4">
    <location>
        <begin position="4"/>
        <end position="150"/>
    </location>
</feature>
<organism evidence="5 6">
    <name type="scientific">Arcicella rosea</name>
    <dbReference type="NCBI Taxonomy" id="502909"/>
    <lineage>
        <taxon>Bacteria</taxon>
        <taxon>Pseudomonadati</taxon>
        <taxon>Bacteroidota</taxon>
        <taxon>Cytophagia</taxon>
        <taxon>Cytophagales</taxon>
        <taxon>Flectobacillaceae</taxon>
        <taxon>Arcicella</taxon>
    </lineage>
</organism>
<dbReference type="RefSeq" id="WP_184136372.1">
    <property type="nucleotide sequence ID" value="NZ_JACHKT010000033.1"/>
</dbReference>
<keyword evidence="6" id="KW-1185">Reference proteome</keyword>
<evidence type="ECO:0000256" key="1">
    <source>
        <dbReference type="ARBA" id="ARBA00006287"/>
    </source>
</evidence>
<gene>
    <name evidence="2" type="primary">mgsA</name>
    <name evidence="5" type="ORF">HNP25_003640</name>
</gene>
<accession>A0A841EXC7</accession>
<dbReference type="PANTHER" id="PTHR30492">
    <property type="entry name" value="METHYLGLYOXAL SYNTHASE"/>
    <property type="match status" value="1"/>
</dbReference>
<evidence type="ECO:0000256" key="3">
    <source>
        <dbReference type="PIRSR" id="PIRSR006614-1"/>
    </source>
</evidence>
<dbReference type="EMBL" id="JACHKT010000033">
    <property type="protein sequence ID" value="MBB6004970.1"/>
    <property type="molecule type" value="Genomic_DNA"/>
</dbReference>
<comment type="catalytic activity">
    <reaction evidence="2">
        <text>dihydroxyacetone phosphate = methylglyoxal + phosphate</text>
        <dbReference type="Rhea" id="RHEA:17937"/>
        <dbReference type="ChEBI" id="CHEBI:17158"/>
        <dbReference type="ChEBI" id="CHEBI:43474"/>
        <dbReference type="ChEBI" id="CHEBI:57642"/>
        <dbReference type="EC" id="4.2.3.3"/>
    </reaction>
</comment>
<dbReference type="InterPro" id="IPR018148">
    <property type="entry name" value="Methylglyoxal_synth_AS"/>
</dbReference>
<proteinExistence type="inferred from homology"/>
<dbReference type="NCBIfam" id="TIGR00160">
    <property type="entry name" value="MGSA"/>
    <property type="match status" value="1"/>
</dbReference>
<dbReference type="PROSITE" id="PS01335">
    <property type="entry name" value="METHYLGLYOXAL_SYNTH"/>
    <property type="match status" value="1"/>
</dbReference>
<evidence type="ECO:0000313" key="5">
    <source>
        <dbReference type="EMBL" id="MBB6004970.1"/>
    </source>
</evidence>
<dbReference type="GO" id="GO:0005829">
    <property type="term" value="C:cytosol"/>
    <property type="evidence" value="ECO:0007669"/>
    <property type="project" value="TreeGrafter"/>
</dbReference>
<dbReference type="NCBIfam" id="NF003559">
    <property type="entry name" value="PRK05234.1"/>
    <property type="match status" value="1"/>
</dbReference>
<feature type="binding site" evidence="2">
    <location>
        <position position="18"/>
    </location>
    <ligand>
        <name>substrate</name>
    </ligand>
</feature>
<dbReference type="InterPro" id="IPR011607">
    <property type="entry name" value="MGS-like_dom"/>
</dbReference>
<dbReference type="Proteomes" id="UP000524404">
    <property type="component" value="Unassembled WGS sequence"/>
</dbReference>
<reference evidence="5 6" key="1">
    <citation type="submission" date="2020-08" db="EMBL/GenBank/DDBJ databases">
        <title>Functional genomics of gut bacteria from endangered species of beetles.</title>
        <authorList>
            <person name="Carlos-Shanley C."/>
        </authorList>
    </citation>
    <scope>NUCLEOTIDE SEQUENCE [LARGE SCALE GENOMIC DNA]</scope>
    <source>
        <strain evidence="5 6">S00070</strain>
    </source>
</reference>
<sequence>MSNIRILKPRKKIALIAHDHKKAELIDWVYYNRGVLSRHELFGTGTTGRLVEEAIDRPVTKLLSGPLGGDQQIGALVAEGLVDMIIFFWDPMASQPHDPDIKALLRLGVVWNIPMACNRATADFMLTSPLMNDEYESRLTDYSVYLARKV</sequence>
<evidence type="ECO:0000259" key="4">
    <source>
        <dbReference type="PROSITE" id="PS51855"/>
    </source>
</evidence>
<feature type="active site" description="Proton donor/acceptor" evidence="2 3">
    <location>
        <position position="70"/>
    </location>
</feature>
<dbReference type="AlphaFoldDB" id="A0A841EXC7"/>
<dbReference type="HAMAP" id="MF_00549">
    <property type="entry name" value="Methylglyoxal_synth"/>
    <property type="match status" value="1"/>
</dbReference>